<feature type="domain" description="Type II methyltransferase M.TaqI-like" evidence="6">
    <location>
        <begin position="580"/>
        <end position="813"/>
    </location>
</feature>
<evidence type="ECO:0000313" key="7">
    <source>
        <dbReference type="EMBL" id="SIT43501.1"/>
    </source>
</evidence>
<evidence type="ECO:0000256" key="5">
    <source>
        <dbReference type="ARBA" id="ARBA00047942"/>
    </source>
</evidence>
<dbReference type="PANTHER" id="PTHR33841">
    <property type="entry name" value="DNA METHYLTRANSFERASE YEEA-RELATED"/>
    <property type="match status" value="1"/>
</dbReference>
<sequence length="1715" mass="189947">MARTNVHQLAYTAIRIEGGLIPADELTRLTALNAPEKTEQTEAYYNIPKGLKLRDEVARNFKIAQNLWQDFQQLRQRQDVDAYDATTRDFLVPLFRHALGYTDLAPVTSLQATNNAYHSYQIGHAALNRRLPVVIAAHNQSLDYSTERFGETNSETGRIRRRSPFMLAQEALNATDASLWAVVSNGLTLRILRDNPSLTRPAYVEVDLEAIFNEELYSDFTAFWLLVHVSRFGQPDTEPADCPWERWYGAGQQAGVTVRQNLRYQVADALRSLGTGFLRNPANATLRSLLHDPELGSNAKQAFFEELLSLVYRLIFLATVEDRTDPSTGRSLIFTPDATEQAQQLYRAGYSLTWLRERAARRSSHDTHSDLWQALSITFDGLASGQPALGLPALGGLFQTEQCPLLNTAHIDNRYLLTAVFQLGYFRHPSGLTRVNYRDMGAEELGSVYESLLELVPDIQSLSQPHAAKLGFVGDDDDASNKGNARKLTGSYYTPDSLVQELIKSALEPVIEQTVKNNASRPVEALLQLTVCDPACGSGHFLLAAARRMADEVAKLRAAQHGGAPTPTDYRHALRDVVGHCIYGVDKNPMAIALAKTALWLEAYSPDRPLTFIDHHLQVGDALLGVLDPKILEYGIPDEAYSVLSGDDKATAGALKKQNKADLKSWKQVVANDLFAASSLATVADAVEHLADDTLEGIATKRNAWHQAHVYALESTLAKLADTYVAAFLAPKVPGNAGFVPLSGYLWGLLHSDSHSGQNAALGQAVYDLCRTNSVFHWWLAFPQIAAQGGFSVMLGNPPWERIKLQEEEFFATRSPLVAGAKNKAERAQRIDLLRRGMLLHTLYPDLEAAEGLSPPNSAEMQLYTTFIASRRGAEAASLYAHDGGRYPLTGVGDVNTYALFAETFFQLTRIDGRAGFVVPSGIATDDSTKAFFGTLVKNRRLYSLLSCYEIRRWFPGTDDRKPFCMLTIGASEMARFVCDLERIDDLSKLDKWYTLKASEFKLLNPNTLTLPIFRSQRDAELTKKLYSAAPVLIREAVVDGDGKDVCVLETEVNPWGITFQRMMDMSNDSYLFSDRATDSNGTVVRVPLYEAKMVHQFDHRWATYVDSPEKPGGLDTEDVSIENKGSPVYAARPRYWVDEREVLARIARVPSRVANAWLIWRYATDAVLPNEGGADEFSKLNERRQALTLVLAGWVAGAMFRRTVTSDATSRQSAAKTADLFDEPPTVDATPRKLAQASMWSDKAAVVASQAVERELAGRFAELADALKGDGIAGKKALAAFQKWALQDDPAGGLSVSDAELNELEALQTPRASGSATLPLEFLDAWMDRRSPKWLMGWRDICRSTDERTVIASIVRRVGVGHKMPVIRFPLSLSAAHAAALYGNLCALVLDYAARQKVGGTSLTYHYLKQFPILPPERYTADDLVYIVARVLELTHTTCDMQGWADELTDALPDCDPRPAELRHTPLPPFTWNPERRAQLRAELDAYYAHLYGLDRDELRYILDPADVMGEDYPSETFRVLKTNEMRAFGEYRTGRLVLEAWDRLESMGWREVPAPSPIDVRYSSIGMIQSAEDAKLAGFIAAAIGQRADGITTGELQSTVAHASLAAELLDATEAERLSHILDSIDWLEPPESLSRVPILVQRLEAAGTVVRKRAGSESRFVRGDAALPNDVVHLHEHDELACLLLEAEARRLAGQTNSSAVQEPSRKAQGTS</sequence>
<comment type="catalytic activity">
    <reaction evidence="5">
        <text>a 2'-deoxyadenosine in DNA + S-adenosyl-L-methionine = an N(6)-methyl-2'-deoxyadenosine in DNA + S-adenosyl-L-homocysteine + H(+)</text>
        <dbReference type="Rhea" id="RHEA:15197"/>
        <dbReference type="Rhea" id="RHEA-COMP:12418"/>
        <dbReference type="Rhea" id="RHEA-COMP:12419"/>
        <dbReference type="ChEBI" id="CHEBI:15378"/>
        <dbReference type="ChEBI" id="CHEBI:57856"/>
        <dbReference type="ChEBI" id="CHEBI:59789"/>
        <dbReference type="ChEBI" id="CHEBI:90615"/>
        <dbReference type="ChEBI" id="CHEBI:90616"/>
        <dbReference type="EC" id="2.1.1.72"/>
    </reaction>
</comment>
<dbReference type="GO" id="GO:0032259">
    <property type="term" value="P:methylation"/>
    <property type="evidence" value="ECO:0007669"/>
    <property type="project" value="UniProtKB-KW"/>
</dbReference>
<dbReference type="SUPFAM" id="SSF53335">
    <property type="entry name" value="S-adenosyl-L-methionine-dependent methyltransferases"/>
    <property type="match status" value="1"/>
</dbReference>
<dbReference type="InterPro" id="IPR029063">
    <property type="entry name" value="SAM-dependent_MTases_sf"/>
</dbReference>
<evidence type="ECO:0000256" key="1">
    <source>
        <dbReference type="ARBA" id="ARBA00011900"/>
    </source>
</evidence>
<keyword evidence="8" id="KW-1185">Reference proteome</keyword>
<organism evidence="7 8">
    <name type="scientific">Paraburkholderia ribeironis</name>
    <dbReference type="NCBI Taxonomy" id="1247936"/>
    <lineage>
        <taxon>Bacteria</taxon>
        <taxon>Pseudomonadati</taxon>
        <taxon>Pseudomonadota</taxon>
        <taxon>Betaproteobacteria</taxon>
        <taxon>Burkholderiales</taxon>
        <taxon>Burkholderiaceae</taxon>
        <taxon>Paraburkholderia</taxon>
    </lineage>
</organism>
<protein>
    <recommendedName>
        <fullName evidence="1">site-specific DNA-methyltransferase (adenine-specific)</fullName>
        <ecNumber evidence="1">2.1.1.72</ecNumber>
    </recommendedName>
</protein>
<reference evidence="7 8" key="1">
    <citation type="submission" date="2016-12" db="EMBL/GenBank/DDBJ databases">
        <authorList>
            <person name="Song W.-J."/>
            <person name="Kurnit D.M."/>
        </authorList>
    </citation>
    <scope>NUCLEOTIDE SEQUENCE [LARGE SCALE GENOMIC DNA]</scope>
    <source>
        <strain evidence="7 8">STM7296</strain>
    </source>
</reference>
<dbReference type="EMBL" id="CYGX02000043">
    <property type="protein sequence ID" value="SIT43501.1"/>
    <property type="molecule type" value="Genomic_DNA"/>
</dbReference>
<dbReference type="PRINTS" id="PR00507">
    <property type="entry name" value="N12N6MTFRASE"/>
</dbReference>
<dbReference type="InterPro" id="IPR050953">
    <property type="entry name" value="N4_N6_ade-DNA_methylase"/>
</dbReference>
<keyword evidence="2" id="KW-0489">Methyltransferase</keyword>
<evidence type="ECO:0000313" key="8">
    <source>
        <dbReference type="Proteomes" id="UP000187012"/>
    </source>
</evidence>
<dbReference type="GO" id="GO:0006304">
    <property type="term" value="P:DNA modification"/>
    <property type="evidence" value="ECO:0007669"/>
    <property type="project" value="InterPro"/>
</dbReference>
<dbReference type="Proteomes" id="UP000187012">
    <property type="component" value="Unassembled WGS sequence"/>
</dbReference>
<dbReference type="GO" id="GO:0009007">
    <property type="term" value="F:site-specific DNA-methyltransferase (adenine-specific) activity"/>
    <property type="evidence" value="ECO:0007669"/>
    <property type="project" value="UniProtKB-EC"/>
</dbReference>
<dbReference type="RefSeq" id="WP_159444580.1">
    <property type="nucleotide sequence ID" value="NZ_CYGX02000043.1"/>
</dbReference>
<dbReference type="OrthoDB" id="9784823at2"/>
<dbReference type="Pfam" id="PF07669">
    <property type="entry name" value="Eco57I"/>
    <property type="match status" value="1"/>
</dbReference>
<evidence type="ECO:0000256" key="4">
    <source>
        <dbReference type="ARBA" id="ARBA00022691"/>
    </source>
</evidence>
<dbReference type="PANTHER" id="PTHR33841:SF1">
    <property type="entry name" value="DNA METHYLTRANSFERASE A"/>
    <property type="match status" value="1"/>
</dbReference>
<dbReference type="EC" id="2.1.1.72" evidence="1"/>
<evidence type="ECO:0000256" key="3">
    <source>
        <dbReference type="ARBA" id="ARBA00022679"/>
    </source>
</evidence>
<dbReference type="STRING" id="1247936.BN2475_430017"/>
<evidence type="ECO:0000256" key="2">
    <source>
        <dbReference type="ARBA" id="ARBA00022603"/>
    </source>
</evidence>
<evidence type="ECO:0000259" key="6">
    <source>
        <dbReference type="Pfam" id="PF07669"/>
    </source>
</evidence>
<dbReference type="InterPro" id="IPR011639">
    <property type="entry name" value="MethylTrfase_TaqI-like_dom"/>
</dbReference>
<keyword evidence="4" id="KW-0949">S-adenosyl-L-methionine</keyword>
<gene>
    <name evidence="7" type="ORF">BN2475_430017</name>
</gene>
<accession>A0A1N7S840</accession>
<dbReference type="Gene3D" id="3.40.50.150">
    <property type="entry name" value="Vaccinia Virus protein VP39"/>
    <property type="match status" value="1"/>
</dbReference>
<keyword evidence="3" id="KW-0808">Transferase</keyword>
<proteinExistence type="predicted"/>
<name>A0A1N7S840_9BURK</name>